<evidence type="ECO:0000313" key="1">
    <source>
        <dbReference type="EMBL" id="BBL72220.1"/>
    </source>
</evidence>
<evidence type="ECO:0008006" key="3">
    <source>
        <dbReference type="Google" id="ProtNLM"/>
    </source>
</evidence>
<dbReference type="Proteomes" id="UP000824988">
    <property type="component" value="Chromosome"/>
</dbReference>
<accession>A0A8D4VTX0</accession>
<name>A0A8D4VTX0_9GAMM</name>
<proteinExistence type="predicted"/>
<dbReference type="PANTHER" id="PTHR37816">
    <property type="entry name" value="YALI0E33011P"/>
    <property type="match status" value="1"/>
</dbReference>
<dbReference type="KEGG" id="moz:MoryE10_28260"/>
<protein>
    <recommendedName>
        <fullName evidence="3">Shikimate kinase</fullName>
    </recommendedName>
</protein>
<sequence>MRIVILGNSGSGKTTLARRLAAGHGLATLDLDTVAWEPGKIAVPRDPAEAAADVKAFCESNDRRVAEGCYAGLIDAALAYSPTLLFLEPGVETCLSNCRNRPWEPHKYPSKEAQDEKLAFLLAWVSEYYSRDGDLSLRAHQALFDGYAGPKQKLAAADDAAALI</sequence>
<dbReference type="PANTHER" id="PTHR37816:SF1">
    <property type="entry name" value="TOXIN"/>
    <property type="match status" value="1"/>
</dbReference>
<gene>
    <name evidence="1" type="ORF">MoryE10_28260</name>
</gene>
<keyword evidence="2" id="KW-1185">Reference proteome</keyword>
<evidence type="ECO:0000313" key="2">
    <source>
        <dbReference type="Proteomes" id="UP000824988"/>
    </source>
</evidence>
<organism evidence="1 2">
    <name type="scientific">Methylogaea oryzae</name>
    <dbReference type="NCBI Taxonomy" id="1295382"/>
    <lineage>
        <taxon>Bacteria</taxon>
        <taxon>Pseudomonadati</taxon>
        <taxon>Pseudomonadota</taxon>
        <taxon>Gammaproteobacteria</taxon>
        <taxon>Methylococcales</taxon>
        <taxon>Methylococcaceae</taxon>
        <taxon>Methylogaea</taxon>
    </lineage>
</organism>
<dbReference type="EMBL" id="AP019782">
    <property type="protein sequence ID" value="BBL72220.1"/>
    <property type="molecule type" value="Genomic_DNA"/>
</dbReference>
<dbReference type="CDD" id="cd00267">
    <property type="entry name" value="ABC_ATPase"/>
    <property type="match status" value="1"/>
</dbReference>
<dbReference type="InterPro" id="IPR052922">
    <property type="entry name" value="Cytidylate_Kinase-2"/>
</dbReference>
<reference evidence="1" key="1">
    <citation type="submission" date="2019-06" db="EMBL/GenBank/DDBJ databases">
        <title>Complete genome sequence of Methylogaea oryzae strain JCM16910.</title>
        <authorList>
            <person name="Asakawa S."/>
        </authorList>
    </citation>
    <scope>NUCLEOTIDE SEQUENCE</scope>
    <source>
        <strain evidence="1">E10</strain>
    </source>
</reference>
<dbReference type="AlphaFoldDB" id="A0A8D4VTX0"/>